<comment type="caution">
    <text evidence="2">The sequence shown here is derived from an EMBL/GenBank/DDBJ whole genome shotgun (WGS) entry which is preliminary data.</text>
</comment>
<name>A0A0L0EWF2_9GAMM</name>
<dbReference type="EMBL" id="LFZX01000011">
    <property type="protein sequence ID" value="KNC68767.1"/>
    <property type="molecule type" value="Genomic_DNA"/>
</dbReference>
<organism evidence="2 3">
    <name type="scientific">Pseudoalteromonas rubra</name>
    <dbReference type="NCBI Taxonomy" id="43658"/>
    <lineage>
        <taxon>Bacteria</taxon>
        <taxon>Pseudomonadati</taxon>
        <taxon>Pseudomonadota</taxon>
        <taxon>Gammaproteobacteria</taxon>
        <taxon>Alteromonadales</taxon>
        <taxon>Pseudoalteromonadaceae</taxon>
        <taxon>Pseudoalteromonas</taxon>
    </lineage>
</organism>
<evidence type="ECO:0000313" key="3">
    <source>
        <dbReference type="Proteomes" id="UP000036850"/>
    </source>
</evidence>
<dbReference type="Proteomes" id="UP000036850">
    <property type="component" value="Unassembled WGS sequence"/>
</dbReference>
<sequence length="102" mass="11585">MRVENVSITYFYDVFLMVTEYPLLGRKGQNLAKMDIIALAFFIGSTALVSWVTVRREQGGGVSVENVLVTNLYDVFFMVAEYPLLGRKGRNLWRLAVTILAF</sequence>
<feature type="transmembrane region" description="Helical" evidence="1">
    <location>
        <begin position="66"/>
        <end position="85"/>
    </location>
</feature>
<proteinExistence type="predicted"/>
<feature type="transmembrane region" description="Helical" evidence="1">
    <location>
        <begin position="36"/>
        <end position="54"/>
    </location>
</feature>
<keyword evidence="1" id="KW-1133">Transmembrane helix</keyword>
<gene>
    <name evidence="2" type="ORF">AC626_02845</name>
</gene>
<protein>
    <submittedName>
        <fullName evidence="2">Uncharacterized protein</fullName>
    </submittedName>
</protein>
<evidence type="ECO:0000313" key="2">
    <source>
        <dbReference type="EMBL" id="KNC68767.1"/>
    </source>
</evidence>
<evidence type="ECO:0000256" key="1">
    <source>
        <dbReference type="SAM" id="Phobius"/>
    </source>
</evidence>
<dbReference type="AlphaFoldDB" id="A0A0L0EWF2"/>
<reference evidence="3" key="1">
    <citation type="submission" date="2015-07" db="EMBL/GenBank/DDBJ databases">
        <title>Draft genome sequence of a Pseudoalteromonas rubra strain, OCN096, isolated from Kaneohe Bay, Oahu, Hawaii.</title>
        <authorList>
            <person name="Beurmann S."/>
            <person name="Ushijima B."/>
            <person name="Belcaid M."/>
            <person name="Callahan S.M."/>
            <person name="Aeby G.S."/>
        </authorList>
    </citation>
    <scope>NUCLEOTIDE SEQUENCE [LARGE SCALE GENOMIC DNA]</scope>
    <source>
        <strain evidence="3">OCN096</strain>
    </source>
</reference>
<accession>A0A0L0EWF2</accession>
<keyword evidence="1" id="KW-0812">Transmembrane</keyword>
<keyword evidence="1" id="KW-0472">Membrane</keyword>
<dbReference type="PATRIC" id="fig|43658.6.peg.693"/>